<gene>
    <name evidence="2" type="ORF">ACFQ5T_07365</name>
</gene>
<dbReference type="PANTHER" id="PTHR40588:SF1">
    <property type="entry name" value="MRNA INTERFERASE TOXIN YAFQ"/>
    <property type="match status" value="1"/>
</dbReference>
<dbReference type="InterPro" id="IPR004386">
    <property type="entry name" value="Toxin_YafQ-like"/>
</dbReference>
<dbReference type="InterPro" id="IPR035093">
    <property type="entry name" value="RelE/ParE_toxin_dom_sf"/>
</dbReference>
<dbReference type="EMBL" id="JBHTOM010000008">
    <property type="protein sequence ID" value="MFD1549514.1"/>
    <property type="molecule type" value="Genomic_DNA"/>
</dbReference>
<evidence type="ECO:0000313" key="3">
    <source>
        <dbReference type="Proteomes" id="UP001597195"/>
    </source>
</evidence>
<dbReference type="RefSeq" id="WP_125701095.1">
    <property type="nucleotide sequence ID" value="NZ_JBHTOM010000008.1"/>
</dbReference>
<comment type="caution">
    <text evidence="2">The sequence shown here is derived from an EMBL/GenBank/DDBJ whole genome shotgun (WGS) entry which is preliminary data.</text>
</comment>
<dbReference type="Gene3D" id="3.30.2310.20">
    <property type="entry name" value="RelE-like"/>
    <property type="match status" value="1"/>
</dbReference>
<proteinExistence type="predicted"/>
<protein>
    <submittedName>
        <fullName evidence="2">Type II toxin-antitoxin system YafQ family toxin</fullName>
    </submittedName>
</protein>
<dbReference type="Proteomes" id="UP001597195">
    <property type="component" value="Unassembled WGS sequence"/>
</dbReference>
<accession>A0ABW4H4K9</accession>
<keyword evidence="1" id="KW-1277">Toxin-antitoxin system</keyword>
<keyword evidence="3" id="KW-1185">Reference proteome</keyword>
<evidence type="ECO:0000256" key="1">
    <source>
        <dbReference type="ARBA" id="ARBA00022649"/>
    </source>
</evidence>
<dbReference type="InterPro" id="IPR007712">
    <property type="entry name" value="RelE/ParE_toxin"/>
</dbReference>
<sequence length="118" mass="13752">MKKLKFKPRMTFTADLKRLAKLDNTIIDEVRAAIDLLLETHSLPEEFRDHALTRRWAGYREFHLRDTLTGQQPADHNDVLVVYAIDEDALILIGLRVGSHDRLFSEQDSSVKFHRPQQ</sequence>
<dbReference type="PANTHER" id="PTHR40588">
    <property type="entry name" value="MRNA INTERFERASE TOXIN YAFQ"/>
    <property type="match status" value="1"/>
</dbReference>
<dbReference type="NCBIfam" id="TIGR02385">
    <property type="entry name" value="RelE_StbE"/>
    <property type="match status" value="1"/>
</dbReference>
<organism evidence="2 3">
    <name type="scientific">Levilactobacillus fuyuanensis</name>
    <dbReference type="NCBI Taxonomy" id="2486022"/>
    <lineage>
        <taxon>Bacteria</taxon>
        <taxon>Bacillati</taxon>
        <taxon>Bacillota</taxon>
        <taxon>Bacilli</taxon>
        <taxon>Lactobacillales</taxon>
        <taxon>Lactobacillaceae</taxon>
        <taxon>Levilactobacillus</taxon>
    </lineage>
</organism>
<name>A0ABW4H4K9_9LACO</name>
<evidence type="ECO:0000313" key="2">
    <source>
        <dbReference type="EMBL" id="MFD1549514.1"/>
    </source>
</evidence>
<reference evidence="3" key="1">
    <citation type="journal article" date="2019" name="Int. J. Syst. Evol. Microbiol.">
        <title>The Global Catalogue of Microorganisms (GCM) 10K type strain sequencing project: providing services to taxonomists for standard genome sequencing and annotation.</title>
        <authorList>
            <consortium name="The Broad Institute Genomics Platform"/>
            <consortium name="The Broad Institute Genome Sequencing Center for Infectious Disease"/>
            <person name="Wu L."/>
            <person name="Ma J."/>
        </authorList>
    </citation>
    <scope>NUCLEOTIDE SEQUENCE [LARGE SCALE GENOMIC DNA]</scope>
    <source>
        <strain evidence="3">CCM 8906</strain>
    </source>
</reference>
<dbReference type="SUPFAM" id="SSF143011">
    <property type="entry name" value="RelE-like"/>
    <property type="match status" value="1"/>
</dbReference>
<dbReference type="Pfam" id="PF15738">
    <property type="entry name" value="YafQ_toxin"/>
    <property type="match status" value="1"/>
</dbReference>